<dbReference type="RefSeq" id="WP_109694336.1">
    <property type="nucleotide sequence ID" value="NZ_QGDD01000005.1"/>
</dbReference>
<comment type="caution">
    <text evidence="1">The sequence shown here is derived from an EMBL/GenBank/DDBJ whole genome shotgun (WGS) entry which is preliminary data.</text>
</comment>
<name>A0A316TK30_9ACTN</name>
<dbReference type="OrthoDB" id="3693307at2"/>
<dbReference type="AlphaFoldDB" id="A0A316TK30"/>
<dbReference type="EMBL" id="QGDD01000005">
    <property type="protein sequence ID" value="PWN02622.1"/>
    <property type="molecule type" value="Genomic_DNA"/>
</dbReference>
<keyword evidence="2" id="KW-1185">Reference proteome</keyword>
<reference evidence="1 2" key="1">
    <citation type="submission" date="2018-05" db="EMBL/GenBank/DDBJ databases">
        <title>Nocardioides silvaticus genome.</title>
        <authorList>
            <person name="Li C."/>
            <person name="Wang G."/>
        </authorList>
    </citation>
    <scope>NUCLEOTIDE SEQUENCE [LARGE SCALE GENOMIC DNA]</scope>
    <source>
        <strain evidence="1 2">CCTCC AB 2018079</strain>
    </source>
</reference>
<gene>
    <name evidence="1" type="ORF">DJ010_13030</name>
</gene>
<proteinExistence type="predicted"/>
<accession>A0A316TK30</accession>
<evidence type="ECO:0000313" key="2">
    <source>
        <dbReference type="Proteomes" id="UP000245507"/>
    </source>
</evidence>
<evidence type="ECO:0000313" key="1">
    <source>
        <dbReference type="EMBL" id="PWN02622.1"/>
    </source>
</evidence>
<protein>
    <submittedName>
        <fullName evidence="1">Uncharacterized protein</fullName>
    </submittedName>
</protein>
<organism evidence="1 2">
    <name type="scientific">Nocardioides silvaticus</name>
    <dbReference type="NCBI Taxonomy" id="2201891"/>
    <lineage>
        <taxon>Bacteria</taxon>
        <taxon>Bacillati</taxon>
        <taxon>Actinomycetota</taxon>
        <taxon>Actinomycetes</taxon>
        <taxon>Propionibacteriales</taxon>
        <taxon>Nocardioidaceae</taxon>
        <taxon>Nocardioides</taxon>
    </lineage>
</organism>
<sequence>MTWSETKRRWTIMREIEDLFLADPGADLPWTEEYAELFGDLEHLVTALRYRWQLTRDAQLDSYAPEPAWDEQHARVEQRTRALLQILDRAAARAQGGDRAAA</sequence>
<dbReference type="Proteomes" id="UP000245507">
    <property type="component" value="Unassembled WGS sequence"/>
</dbReference>